<protein>
    <submittedName>
        <fullName evidence="2">Uncharacterized protein</fullName>
    </submittedName>
</protein>
<feature type="transmembrane region" description="Helical" evidence="1">
    <location>
        <begin position="37"/>
        <end position="63"/>
    </location>
</feature>
<keyword evidence="3" id="KW-1185">Reference proteome</keyword>
<gene>
    <name evidence="2" type="ORF">MSPICULIGERA_LOCUS18293</name>
</gene>
<dbReference type="InterPro" id="IPR053220">
    <property type="entry name" value="Nematode_rcpt-like_serp_H"/>
</dbReference>
<keyword evidence="1" id="KW-0472">Membrane</keyword>
<proteinExistence type="predicted"/>
<comment type="caution">
    <text evidence="2">The sequence shown here is derived from an EMBL/GenBank/DDBJ whole genome shotgun (WGS) entry which is preliminary data.</text>
</comment>
<name>A0AA36D4R9_9BILA</name>
<feature type="non-terminal residue" evidence="2">
    <location>
        <position position="1"/>
    </location>
</feature>
<keyword evidence="1" id="KW-1133">Transmembrane helix</keyword>
<dbReference type="EMBL" id="CATQJA010002659">
    <property type="protein sequence ID" value="CAJ0580090.1"/>
    <property type="molecule type" value="Genomic_DNA"/>
</dbReference>
<evidence type="ECO:0000313" key="3">
    <source>
        <dbReference type="Proteomes" id="UP001177023"/>
    </source>
</evidence>
<reference evidence="2" key="1">
    <citation type="submission" date="2023-06" db="EMBL/GenBank/DDBJ databases">
        <authorList>
            <person name="Delattre M."/>
        </authorList>
    </citation>
    <scope>NUCLEOTIDE SEQUENCE</scope>
    <source>
        <strain evidence="2">AF72</strain>
    </source>
</reference>
<dbReference type="PANTHER" id="PTHR22941:SF33">
    <property type="entry name" value="SERPENTINE RECEPTOR, CLASS H"/>
    <property type="match status" value="1"/>
</dbReference>
<evidence type="ECO:0000313" key="2">
    <source>
        <dbReference type="EMBL" id="CAJ0580090.1"/>
    </source>
</evidence>
<feature type="transmembrane region" description="Helical" evidence="1">
    <location>
        <begin position="185"/>
        <end position="205"/>
    </location>
</feature>
<accession>A0AA36D4R9</accession>
<feature type="transmembrane region" description="Helical" evidence="1">
    <location>
        <begin position="150"/>
        <end position="173"/>
    </location>
</feature>
<evidence type="ECO:0000256" key="1">
    <source>
        <dbReference type="SAM" id="Phobius"/>
    </source>
</evidence>
<dbReference type="InterPro" id="IPR019422">
    <property type="entry name" value="7TM_GPCR_serpentine_rcpt_Srh"/>
</dbReference>
<sequence length="248" mass="28136">MSSKIHGFSTPTALLFTFFGIDYKVSGWTSSFRFSQQTWMCLLFTLFLIDTLILLLGTCQLELEDGFGTPSFQRVIEAFPCVALIGDVPNLYAVSLGTEFSTLASIFSVSCINGTVCFFIGLHCSIILFKKRSRVSTKTRTLQKTFFFDMMVQLIVPLICLSAPWLYFIFAFIASYPPNIGLNNLLFAAFSSHGFLNSLSIIMIYRPYRLEFFRVLSRRTWGEWTNKTTPILIADLGTSMSNREKPEQ</sequence>
<organism evidence="2 3">
    <name type="scientific">Mesorhabditis spiculigera</name>
    <dbReference type="NCBI Taxonomy" id="96644"/>
    <lineage>
        <taxon>Eukaryota</taxon>
        <taxon>Metazoa</taxon>
        <taxon>Ecdysozoa</taxon>
        <taxon>Nematoda</taxon>
        <taxon>Chromadorea</taxon>
        <taxon>Rhabditida</taxon>
        <taxon>Rhabditina</taxon>
        <taxon>Rhabditomorpha</taxon>
        <taxon>Rhabditoidea</taxon>
        <taxon>Rhabditidae</taxon>
        <taxon>Mesorhabditinae</taxon>
        <taxon>Mesorhabditis</taxon>
    </lineage>
</organism>
<keyword evidence="1" id="KW-0812">Transmembrane</keyword>
<dbReference type="AlphaFoldDB" id="A0AA36D4R9"/>
<dbReference type="Proteomes" id="UP001177023">
    <property type="component" value="Unassembled WGS sequence"/>
</dbReference>
<dbReference type="PANTHER" id="PTHR22941">
    <property type="entry name" value="SERPENTINE RECEPTOR"/>
    <property type="match status" value="1"/>
</dbReference>
<dbReference type="Pfam" id="PF10318">
    <property type="entry name" value="7TM_GPCR_Srh"/>
    <property type="match status" value="1"/>
</dbReference>
<feature type="transmembrane region" description="Helical" evidence="1">
    <location>
        <begin position="106"/>
        <end position="129"/>
    </location>
</feature>